<evidence type="ECO:0000313" key="2">
    <source>
        <dbReference type="EMBL" id="CAF0885936.1"/>
    </source>
</evidence>
<feature type="compositionally biased region" description="Low complexity" evidence="1">
    <location>
        <begin position="222"/>
        <end position="235"/>
    </location>
</feature>
<feature type="region of interest" description="Disordered" evidence="1">
    <location>
        <begin position="151"/>
        <end position="175"/>
    </location>
</feature>
<reference evidence="3" key="1">
    <citation type="submission" date="2021-02" db="EMBL/GenBank/DDBJ databases">
        <authorList>
            <person name="Nowell W R."/>
        </authorList>
    </citation>
    <scope>NUCLEOTIDE SEQUENCE</scope>
</reference>
<feature type="region of interest" description="Disordered" evidence="1">
    <location>
        <begin position="283"/>
        <end position="318"/>
    </location>
</feature>
<organism evidence="3 4">
    <name type="scientific">Rotaria sordida</name>
    <dbReference type="NCBI Taxonomy" id="392033"/>
    <lineage>
        <taxon>Eukaryota</taxon>
        <taxon>Metazoa</taxon>
        <taxon>Spiralia</taxon>
        <taxon>Gnathifera</taxon>
        <taxon>Rotifera</taxon>
        <taxon>Eurotatoria</taxon>
        <taxon>Bdelloidea</taxon>
        <taxon>Philodinida</taxon>
        <taxon>Philodinidae</taxon>
        <taxon>Rotaria</taxon>
    </lineage>
</organism>
<dbReference type="Proteomes" id="UP000663889">
    <property type="component" value="Unassembled WGS sequence"/>
</dbReference>
<feature type="region of interest" description="Disordered" evidence="1">
    <location>
        <begin position="203"/>
        <end position="264"/>
    </location>
</feature>
<feature type="region of interest" description="Disordered" evidence="1">
    <location>
        <begin position="1"/>
        <end position="85"/>
    </location>
</feature>
<feature type="compositionally biased region" description="Polar residues" evidence="1">
    <location>
        <begin position="737"/>
        <end position="752"/>
    </location>
</feature>
<feature type="compositionally biased region" description="Polar residues" evidence="1">
    <location>
        <begin position="206"/>
        <end position="221"/>
    </location>
</feature>
<evidence type="ECO:0000313" key="4">
    <source>
        <dbReference type="Proteomes" id="UP000663874"/>
    </source>
</evidence>
<feature type="compositionally biased region" description="Basic and acidic residues" evidence="1">
    <location>
        <begin position="245"/>
        <end position="255"/>
    </location>
</feature>
<feature type="compositionally biased region" description="Low complexity" evidence="1">
    <location>
        <begin position="49"/>
        <end position="78"/>
    </location>
</feature>
<feature type="compositionally biased region" description="Basic residues" evidence="1">
    <location>
        <begin position="284"/>
        <end position="304"/>
    </location>
</feature>
<feature type="compositionally biased region" description="Basic and acidic residues" evidence="1">
    <location>
        <begin position="1"/>
        <end position="17"/>
    </location>
</feature>
<feature type="compositionally biased region" description="Polar residues" evidence="1">
    <location>
        <begin position="586"/>
        <end position="596"/>
    </location>
</feature>
<evidence type="ECO:0000256" key="1">
    <source>
        <dbReference type="SAM" id="MobiDB-lite"/>
    </source>
</evidence>
<evidence type="ECO:0000313" key="3">
    <source>
        <dbReference type="EMBL" id="CAF3595524.1"/>
    </source>
</evidence>
<feature type="compositionally biased region" description="Basic and acidic residues" evidence="1">
    <location>
        <begin position="776"/>
        <end position="790"/>
    </location>
</feature>
<feature type="compositionally biased region" description="Low complexity" evidence="1">
    <location>
        <begin position="704"/>
        <end position="714"/>
    </location>
</feature>
<feature type="compositionally biased region" description="Polar residues" evidence="1">
    <location>
        <begin position="151"/>
        <end position="163"/>
    </location>
</feature>
<feature type="compositionally biased region" description="Polar residues" evidence="1">
    <location>
        <begin position="966"/>
        <end position="978"/>
    </location>
</feature>
<protein>
    <submittedName>
        <fullName evidence="3">Uncharacterized protein</fullName>
    </submittedName>
</protein>
<feature type="compositionally biased region" description="Basic and acidic residues" evidence="1">
    <location>
        <begin position="573"/>
        <end position="585"/>
    </location>
</feature>
<feature type="region of interest" description="Disordered" evidence="1">
    <location>
        <begin position="955"/>
        <end position="978"/>
    </location>
</feature>
<sequence>MEEPLEQEHSITNDDLKPSSSTTTTKSSRSTKPTTTNGTIRRHKRRRQTNSTRSSSDHSTSSSRSSSSSSASHSSHLSIKNSNLNEQEIQKTRSYLAQEQLQTIINKTKTGKYDVLDSFAFLSFETDDDWRIALEHFNQQHLQRTYTTKKSYSLSGKKNGNNTDHIDVHSLQRSTSVPCKIEDGQSISNNSTSNPIEEISIENHRSSMWQNTSPNKNSNDRSSSITTIPTTTIKTEPIDQTNRTTSEHEENHIDNEQNQNSITSSALLQKSKDDIKIIEPNNEKKHHHHHHHHHHKSHKRHKTKHDLSINGDSSNKHPTITSMSDLAKQHIKHEPISLPSSLNFPPHFDPKLFPMPSFTPFPHPPPQSQSPFPGSYDQSLMLASRLYSGQYPRDLLMPPPPRPPSRSLQHPFSLKDNISDTTMEKMFEKYYPGVLPSYLAAAASAAAAVSSNSNSPVSSLNVKMHGTSPNGPDHPLWSHRESLQRQYLSTTNKQSSTKSPLFDTNTKLSSNHSSTSPIDNNHHHHHHRRHSSSTSNTDISNSTTPSNHPLYLAPVIVTEFHQHQHNHNHTHEHKLNITTKDDRQLSPRSKTPSLSNENKKMKTSFSVTDMFIDKTSPVIKHSQQQQQQQQQGFLSVINNKKDTNQTSSIQLKKPSNGKWSTAHIHIAWMIFNHEQRQREKLNLNQANKIRPPSQSTLLPPPLPLNDNNNDLSLLRPPPPPPPPPSTFPFPFPFPFDINNSQQNSLLRSTSTAKLPRPTVSSSSSSSTPSSIKTSTIKREQKIPFIDERIRHTPPSPLSRPTSSSNFLPSSPSHRMKMDFPSLLLPPPPPSQHQLPTFSLNDDRKRFLTQHTDLLSPFGGPPPPPSPFLSTFFPMGAPPMPPPHIPSSSSRRSGINSDSPKSSLFPPPIDFIRSPLLPSGFPLPNNHLESDRYRFILEQHARERDIQYAMMAAAASGNAPPPPLFTDPNSSALFKHYSN</sequence>
<dbReference type="EMBL" id="CAJOBE010000204">
    <property type="protein sequence ID" value="CAF3595524.1"/>
    <property type="molecule type" value="Genomic_DNA"/>
</dbReference>
<feature type="compositionally biased region" description="Low complexity" evidence="1">
    <location>
        <begin position="885"/>
        <end position="899"/>
    </location>
</feature>
<feature type="compositionally biased region" description="Low complexity" evidence="1">
    <location>
        <begin position="798"/>
        <end position="812"/>
    </location>
</feature>
<feature type="compositionally biased region" description="Low complexity" evidence="1">
    <location>
        <begin position="18"/>
        <end position="36"/>
    </location>
</feature>
<comment type="caution">
    <text evidence="3">The sequence shown here is derived from an EMBL/GenBank/DDBJ whole genome shotgun (WGS) entry which is preliminary data.</text>
</comment>
<feature type="compositionally biased region" description="Low complexity" evidence="1">
    <location>
        <begin position="757"/>
        <end position="774"/>
    </location>
</feature>
<feature type="region of interest" description="Disordered" evidence="1">
    <location>
        <begin position="685"/>
        <end position="816"/>
    </location>
</feature>
<dbReference type="Proteomes" id="UP000663874">
    <property type="component" value="Unassembled WGS sequence"/>
</dbReference>
<feature type="region of interest" description="Disordered" evidence="1">
    <location>
        <begin position="876"/>
        <end position="906"/>
    </location>
</feature>
<feature type="compositionally biased region" description="Low complexity" evidence="1">
    <location>
        <begin position="451"/>
        <end position="461"/>
    </location>
</feature>
<feature type="compositionally biased region" description="Pro residues" evidence="1">
    <location>
        <begin position="357"/>
        <end position="368"/>
    </location>
</feature>
<accession>A0A818MWJ4</accession>
<dbReference type="AlphaFoldDB" id="A0A818MWJ4"/>
<feature type="region of interest" description="Disordered" evidence="1">
    <location>
        <begin position="451"/>
        <end position="549"/>
    </location>
</feature>
<feature type="region of interest" description="Disordered" evidence="1">
    <location>
        <begin position="563"/>
        <end position="601"/>
    </location>
</feature>
<feature type="compositionally biased region" description="Low complexity" evidence="1">
    <location>
        <begin position="532"/>
        <end position="547"/>
    </location>
</feature>
<name>A0A818MWJ4_9BILA</name>
<proteinExistence type="predicted"/>
<feature type="compositionally biased region" description="Basic residues" evidence="1">
    <location>
        <begin position="563"/>
        <end position="572"/>
    </location>
</feature>
<feature type="compositionally biased region" description="Pro residues" evidence="1">
    <location>
        <begin position="715"/>
        <end position="733"/>
    </location>
</feature>
<feature type="compositionally biased region" description="Basic residues" evidence="1">
    <location>
        <begin position="522"/>
        <end position="531"/>
    </location>
</feature>
<feature type="region of interest" description="Disordered" evidence="1">
    <location>
        <begin position="355"/>
        <end position="376"/>
    </location>
</feature>
<feature type="compositionally biased region" description="Polar residues" evidence="1">
    <location>
        <begin position="484"/>
        <end position="519"/>
    </location>
</feature>
<gene>
    <name evidence="3" type="ORF">FNK824_LOCUS3144</name>
    <name evidence="2" type="ORF">SEV965_LOCUS4867</name>
</gene>
<dbReference type="EMBL" id="CAJNOU010000144">
    <property type="protein sequence ID" value="CAF0885936.1"/>
    <property type="molecule type" value="Genomic_DNA"/>
</dbReference>